<dbReference type="Pfam" id="PF01371">
    <property type="entry name" value="Trp_repressor"/>
    <property type="match status" value="1"/>
</dbReference>
<dbReference type="Gene3D" id="1.10.1270.10">
    <property type="entry name" value="TrpR-like"/>
    <property type="match status" value="1"/>
</dbReference>
<keyword evidence="7" id="KW-0804">Transcription</keyword>
<dbReference type="RefSeq" id="WP_084071183.1">
    <property type="nucleotide sequence ID" value="NZ_FWXY01000023.1"/>
</dbReference>
<dbReference type="InterPro" id="IPR000831">
    <property type="entry name" value="Trp_repress"/>
</dbReference>
<evidence type="ECO:0000256" key="1">
    <source>
        <dbReference type="ARBA" id="ARBA00004496"/>
    </source>
</evidence>
<keyword evidence="6" id="KW-0238">DNA-binding</keyword>
<keyword evidence="3" id="KW-0963">Cytoplasm</keyword>
<evidence type="ECO:0000313" key="8">
    <source>
        <dbReference type="EMBL" id="SMD03610.1"/>
    </source>
</evidence>
<proteinExistence type="inferred from homology"/>
<sequence length="90" mass="10159">MPVDKELLSAVLSVDDLEDLDALFQDLFTPGELADLSLRWKLLKDLNLGITQRKIAEKYGISLCKITRGSKILKNKNSMVLRLLKEGKDD</sequence>
<dbReference type="GO" id="GO:0003700">
    <property type="term" value="F:DNA-binding transcription factor activity"/>
    <property type="evidence" value="ECO:0007669"/>
    <property type="project" value="InterPro"/>
</dbReference>
<dbReference type="PANTHER" id="PTHR38025">
    <property type="entry name" value="TRP OPERON REPRESSOR"/>
    <property type="match status" value="1"/>
</dbReference>
<protein>
    <submittedName>
        <fullName evidence="8">TrpR family transcriptional regulator, trp operon repressor</fullName>
    </submittedName>
</protein>
<dbReference type="SUPFAM" id="SSF48295">
    <property type="entry name" value="TrpR-like"/>
    <property type="match status" value="1"/>
</dbReference>
<name>A0A1W2E1E5_9BACT</name>
<organism evidence="8 9">
    <name type="scientific">Desulfocicer vacuolatum DSM 3385</name>
    <dbReference type="NCBI Taxonomy" id="1121400"/>
    <lineage>
        <taxon>Bacteria</taxon>
        <taxon>Pseudomonadati</taxon>
        <taxon>Thermodesulfobacteriota</taxon>
        <taxon>Desulfobacteria</taxon>
        <taxon>Desulfobacterales</taxon>
        <taxon>Desulfobacteraceae</taxon>
        <taxon>Desulfocicer</taxon>
    </lineage>
</organism>
<dbReference type="GO" id="GO:0005737">
    <property type="term" value="C:cytoplasm"/>
    <property type="evidence" value="ECO:0007669"/>
    <property type="project" value="UniProtKB-SubCell"/>
</dbReference>
<dbReference type="Proteomes" id="UP000192418">
    <property type="component" value="Unassembled WGS sequence"/>
</dbReference>
<keyword evidence="5" id="KW-0805">Transcription regulation</keyword>
<evidence type="ECO:0000256" key="5">
    <source>
        <dbReference type="ARBA" id="ARBA00023015"/>
    </source>
</evidence>
<evidence type="ECO:0000256" key="7">
    <source>
        <dbReference type="ARBA" id="ARBA00023163"/>
    </source>
</evidence>
<dbReference type="EMBL" id="FWXY01000023">
    <property type="protein sequence ID" value="SMD03610.1"/>
    <property type="molecule type" value="Genomic_DNA"/>
</dbReference>
<evidence type="ECO:0000256" key="2">
    <source>
        <dbReference type="ARBA" id="ARBA00007027"/>
    </source>
</evidence>
<evidence type="ECO:0000256" key="3">
    <source>
        <dbReference type="ARBA" id="ARBA00022490"/>
    </source>
</evidence>
<dbReference type="GO" id="GO:0043565">
    <property type="term" value="F:sequence-specific DNA binding"/>
    <property type="evidence" value="ECO:0007669"/>
    <property type="project" value="InterPro"/>
</dbReference>
<comment type="similarity">
    <text evidence="2">Belongs to the TrpR family.</text>
</comment>
<keyword evidence="9" id="KW-1185">Reference proteome</keyword>
<dbReference type="InterPro" id="IPR010921">
    <property type="entry name" value="Trp_repressor/repl_initiator"/>
</dbReference>
<dbReference type="STRING" id="1121400.SAMN02746065_12312"/>
<dbReference type="PANTHER" id="PTHR38025:SF1">
    <property type="entry name" value="TRP OPERON REPRESSOR"/>
    <property type="match status" value="1"/>
</dbReference>
<accession>A0A1W2E1E5</accession>
<evidence type="ECO:0000313" key="9">
    <source>
        <dbReference type="Proteomes" id="UP000192418"/>
    </source>
</evidence>
<dbReference type="AlphaFoldDB" id="A0A1W2E1E5"/>
<reference evidence="8 9" key="1">
    <citation type="submission" date="2017-04" db="EMBL/GenBank/DDBJ databases">
        <authorList>
            <person name="Afonso C.L."/>
            <person name="Miller P.J."/>
            <person name="Scott M.A."/>
            <person name="Spackman E."/>
            <person name="Goraichik I."/>
            <person name="Dimitrov K.M."/>
            <person name="Suarez D.L."/>
            <person name="Swayne D.E."/>
        </authorList>
    </citation>
    <scope>NUCLEOTIDE SEQUENCE [LARGE SCALE GENOMIC DNA]</scope>
    <source>
        <strain evidence="8 9">DSM 3385</strain>
    </source>
</reference>
<evidence type="ECO:0000256" key="4">
    <source>
        <dbReference type="ARBA" id="ARBA00022491"/>
    </source>
</evidence>
<gene>
    <name evidence="8" type="ORF">SAMN02746065_12312</name>
</gene>
<keyword evidence="4" id="KW-0678">Repressor</keyword>
<dbReference type="InterPro" id="IPR013335">
    <property type="entry name" value="Trp_repress_bac"/>
</dbReference>
<evidence type="ECO:0000256" key="6">
    <source>
        <dbReference type="ARBA" id="ARBA00023125"/>
    </source>
</evidence>
<dbReference type="OrthoDB" id="370734at2"/>
<comment type="subcellular location">
    <subcellularLocation>
        <location evidence="1">Cytoplasm</location>
    </subcellularLocation>
</comment>
<dbReference type="InterPro" id="IPR038116">
    <property type="entry name" value="TrpR-like_sf"/>
</dbReference>